<dbReference type="Gene3D" id="1.20.1550.10">
    <property type="entry name" value="DsbB-like"/>
    <property type="match status" value="1"/>
</dbReference>
<keyword evidence="11 12" id="KW-0676">Redox-active center</keyword>
<evidence type="ECO:0000256" key="3">
    <source>
        <dbReference type="ARBA" id="ARBA00022448"/>
    </source>
</evidence>
<keyword evidence="9 12" id="KW-1015">Disulfide bond</keyword>
<protein>
    <recommendedName>
        <fullName evidence="12">Probable disulfide formation protein</fullName>
    </recommendedName>
    <alternativeName>
        <fullName evidence="12">Disulfide oxidoreductase</fullName>
    </alternativeName>
    <alternativeName>
        <fullName evidence="12">Thiol-disulfide oxidoreductase</fullName>
    </alternativeName>
</protein>
<feature type="transmembrane region" description="Helical" evidence="13">
    <location>
        <begin position="7"/>
        <end position="24"/>
    </location>
</feature>
<dbReference type="InterPro" id="IPR003752">
    <property type="entry name" value="DiS_bond_form_DsbB/BdbC"/>
</dbReference>
<evidence type="ECO:0000256" key="7">
    <source>
        <dbReference type="ARBA" id="ARBA00023002"/>
    </source>
</evidence>
<feature type="transmembrane region" description="Helical" evidence="13">
    <location>
        <begin position="106"/>
        <end position="132"/>
    </location>
</feature>
<keyword evidence="10 12" id="KW-0143">Chaperone</keyword>
<sequence length="138" mass="15760">MKKQGNFLSWMIATIATSGSLFFSEVMRFTPCNLCWYQRILMYPLAIILLIATVKQDRRISSYVLPFSGIGMLMSFYHYLLEKTDLFPSSDAACGLVPCTTEYINWFGFVTIPFLALVAFTLITIIHGYLWISNRKGS</sequence>
<dbReference type="InterPro" id="IPR023380">
    <property type="entry name" value="DsbB-like_sf"/>
</dbReference>
<feature type="transmembrane region" description="Helical" evidence="13">
    <location>
        <begin position="61"/>
        <end position="80"/>
    </location>
</feature>
<evidence type="ECO:0000256" key="4">
    <source>
        <dbReference type="ARBA" id="ARBA00022692"/>
    </source>
</evidence>
<proteinExistence type="inferred from homology"/>
<comment type="similarity">
    <text evidence="2 12">Belongs to the DsbB family. BdbC subfamily.</text>
</comment>
<keyword evidence="3 12" id="KW-0813">Transport</keyword>
<dbReference type="HAMAP" id="MF_00287">
    <property type="entry name" value="BdbC"/>
    <property type="match status" value="1"/>
</dbReference>
<keyword evidence="8 12" id="KW-0472">Membrane</keyword>
<feature type="transmembrane region" description="Helical" evidence="13">
    <location>
        <begin position="36"/>
        <end position="54"/>
    </location>
</feature>
<evidence type="ECO:0000256" key="1">
    <source>
        <dbReference type="ARBA" id="ARBA00004141"/>
    </source>
</evidence>
<dbReference type="InterPro" id="IPR012187">
    <property type="entry name" value="Disulphide_bond_form_BdbC"/>
</dbReference>
<evidence type="ECO:0000256" key="12">
    <source>
        <dbReference type="HAMAP-Rule" id="MF_00287"/>
    </source>
</evidence>
<organism evidence="14 15">
    <name type="scientific">Caldalkalibacillus horti</name>
    <dbReference type="NCBI Taxonomy" id="77523"/>
    <lineage>
        <taxon>Bacteria</taxon>
        <taxon>Bacillati</taxon>
        <taxon>Bacillota</taxon>
        <taxon>Bacilli</taxon>
        <taxon>Bacillales</taxon>
        <taxon>Bacillaceae</taxon>
        <taxon>Caldalkalibacillus</taxon>
    </lineage>
</organism>
<dbReference type="Pfam" id="PF02600">
    <property type="entry name" value="DsbB"/>
    <property type="match status" value="1"/>
</dbReference>
<keyword evidence="6 12" id="KW-1133">Transmembrane helix</keyword>
<keyword evidence="15" id="KW-1185">Reference proteome</keyword>
<dbReference type="NCBIfam" id="NF002849">
    <property type="entry name" value="PRK03113.1"/>
    <property type="match status" value="1"/>
</dbReference>
<keyword evidence="7 12" id="KW-0560">Oxidoreductase</keyword>
<name>A0ABT9VVU0_9BACI</name>
<dbReference type="PANTHER" id="PTHR43469">
    <property type="entry name" value="DISULFIDE FORMATION PROTEIN-RELATED"/>
    <property type="match status" value="1"/>
</dbReference>
<evidence type="ECO:0000256" key="10">
    <source>
        <dbReference type="ARBA" id="ARBA00023186"/>
    </source>
</evidence>
<dbReference type="SUPFAM" id="SSF158442">
    <property type="entry name" value="DsbB-like"/>
    <property type="match status" value="1"/>
</dbReference>
<comment type="subcellular location">
    <subcellularLocation>
        <location evidence="12">Cell membrane</location>
        <topology evidence="12">Multi-pass membrane protein</topology>
    </subcellularLocation>
    <subcellularLocation>
        <location evidence="1">Membrane</location>
        <topology evidence="1">Multi-pass membrane protein</topology>
    </subcellularLocation>
</comment>
<dbReference type="EMBL" id="JAUSTY010000003">
    <property type="protein sequence ID" value="MDQ0165114.1"/>
    <property type="molecule type" value="Genomic_DNA"/>
</dbReference>
<dbReference type="Proteomes" id="UP001235840">
    <property type="component" value="Unassembled WGS sequence"/>
</dbReference>
<evidence type="ECO:0000313" key="15">
    <source>
        <dbReference type="Proteomes" id="UP001235840"/>
    </source>
</evidence>
<evidence type="ECO:0000256" key="9">
    <source>
        <dbReference type="ARBA" id="ARBA00023157"/>
    </source>
</evidence>
<evidence type="ECO:0000313" key="14">
    <source>
        <dbReference type="EMBL" id="MDQ0165114.1"/>
    </source>
</evidence>
<evidence type="ECO:0000256" key="8">
    <source>
        <dbReference type="ARBA" id="ARBA00023136"/>
    </source>
</evidence>
<evidence type="ECO:0000256" key="6">
    <source>
        <dbReference type="ARBA" id="ARBA00022989"/>
    </source>
</evidence>
<keyword evidence="12" id="KW-1003">Cell membrane</keyword>
<reference evidence="14 15" key="1">
    <citation type="submission" date="2023-07" db="EMBL/GenBank/DDBJ databases">
        <title>Genomic Encyclopedia of Type Strains, Phase IV (KMG-IV): sequencing the most valuable type-strain genomes for metagenomic binning, comparative biology and taxonomic classification.</title>
        <authorList>
            <person name="Goeker M."/>
        </authorList>
    </citation>
    <scope>NUCLEOTIDE SEQUENCE [LARGE SCALE GENOMIC DNA]</scope>
    <source>
        <strain evidence="14 15">DSM 12751</strain>
    </source>
</reference>
<comment type="caution">
    <text evidence="12">Lacks conserved residue(s) required for the propagation of feature annotation.</text>
</comment>
<feature type="disulfide bond" description="Redox-active" evidence="12">
    <location>
        <begin position="32"/>
        <end position="35"/>
    </location>
</feature>
<comment type="caution">
    <text evidence="14">The sequence shown here is derived from an EMBL/GenBank/DDBJ whole genome shotgun (WGS) entry which is preliminary data.</text>
</comment>
<keyword evidence="5 12" id="KW-0249">Electron transport</keyword>
<dbReference type="PIRSF" id="PIRSF036659">
    <property type="entry name" value="BdbC"/>
    <property type="match status" value="1"/>
</dbReference>
<evidence type="ECO:0000256" key="11">
    <source>
        <dbReference type="ARBA" id="ARBA00023284"/>
    </source>
</evidence>
<evidence type="ECO:0000256" key="5">
    <source>
        <dbReference type="ARBA" id="ARBA00022982"/>
    </source>
</evidence>
<keyword evidence="4 12" id="KW-0812">Transmembrane</keyword>
<evidence type="ECO:0000256" key="13">
    <source>
        <dbReference type="SAM" id="Phobius"/>
    </source>
</evidence>
<dbReference type="RefSeq" id="WP_307391835.1">
    <property type="nucleotide sequence ID" value="NZ_BAAADK010000010.1"/>
</dbReference>
<dbReference type="PANTHER" id="PTHR43469:SF1">
    <property type="entry name" value="SPBETA PROPHAGE-DERIVED DISULFIDE BOND FORMATION PROTEIN B"/>
    <property type="match status" value="1"/>
</dbReference>
<accession>A0ABT9VVU0</accession>
<evidence type="ECO:0000256" key="2">
    <source>
        <dbReference type="ARBA" id="ARBA00007602"/>
    </source>
</evidence>
<gene>
    <name evidence="12" type="primary">bdbC</name>
    <name evidence="14" type="ORF">J2S11_001014</name>
</gene>
<comment type="function">
    <text evidence="12">Required for disulfide bond formation in some proteins.</text>
</comment>